<dbReference type="PANTHER" id="PTHR28072">
    <property type="entry name" value="CRUCIFORM CUTTING ENDONUCLEASE 1, MITOCHONDRIAL-RELATED"/>
    <property type="match status" value="1"/>
</dbReference>
<feature type="compositionally biased region" description="Basic and acidic residues" evidence="1">
    <location>
        <begin position="398"/>
        <end position="407"/>
    </location>
</feature>
<dbReference type="EMBL" id="ML977565">
    <property type="protein sequence ID" value="KAF2004980.1"/>
    <property type="molecule type" value="Genomic_DNA"/>
</dbReference>
<gene>
    <name evidence="3" type="ORF">P154DRAFT_484425</name>
</gene>
<dbReference type="CDD" id="cd16963">
    <property type="entry name" value="CCE1"/>
    <property type="match status" value="1"/>
</dbReference>
<dbReference type="OrthoDB" id="5552842at2759"/>
<dbReference type="GO" id="GO:0000403">
    <property type="term" value="F:Y-form DNA binding"/>
    <property type="evidence" value="ECO:0007669"/>
    <property type="project" value="TreeGrafter"/>
</dbReference>
<dbReference type="Proteomes" id="UP000799779">
    <property type="component" value="Unassembled WGS sequence"/>
</dbReference>
<organism evidence="3 4">
    <name type="scientific">Amniculicola lignicola CBS 123094</name>
    <dbReference type="NCBI Taxonomy" id="1392246"/>
    <lineage>
        <taxon>Eukaryota</taxon>
        <taxon>Fungi</taxon>
        <taxon>Dikarya</taxon>
        <taxon>Ascomycota</taxon>
        <taxon>Pezizomycotina</taxon>
        <taxon>Dothideomycetes</taxon>
        <taxon>Pleosporomycetidae</taxon>
        <taxon>Pleosporales</taxon>
        <taxon>Amniculicolaceae</taxon>
        <taxon>Amniculicola</taxon>
    </lineage>
</organism>
<dbReference type="GO" id="GO:0005739">
    <property type="term" value="C:mitochondrion"/>
    <property type="evidence" value="ECO:0007669"/>
    <property type="project" value="TreeGrafter"/>
</dbReference>
<feature type="compositionally biased region" description="Basic and acidic residues" evidence="1">
    <location>
        <begin position="417"/>
        <end position="430"/>
    </location>
</feature>
<dbReference type="Gene3D" id="3.30.420.10">
    <property type="entry name" value="Ribonuclease H-like superfamily/Ribonuclease H"/>
    <property type="match status" value="1"/>
</dbReference>
<dbReference type="InterPro" id="IPR015242">
    <property type="entry name" value="Ydc2_cat"/>
</dbReference>
<dbReference type="PANTHER" id="PTHR28072:SF1">
    <property type="entry name" value="CRUCIFORM CUTTING ENDONUCLEASE 1, MITOCHONDRIAL-RELATED"/>
    <property type="match status" value="1"/>
</dbReference>
<protein>
    <submittedName>
        <fullName evidence="3">Ribonuclease H-like protein</fullName>
    </submittedName>
</protein>
<dbReference type="InterPro" id="IPR039197">
    <property type="entry name" value="Mrs1/Cce1"/>
</dbReference>
<accession>A0A6A5WSZ3</accession>
<feature type="domain" description="Mitochondrial resolvase Ydc2 catalytic" evidence="2">
    <location>
        <begin position="56"/>
        <end position="375"/>
    </location>
</feature>
<evidence type="ECO:0000259" key="2">
    <source>
        <dbReference type="Pfam" id="PF09159"/>
    </source>
</evidence>
<dbReference type="AlphaFoldDB" id="A0A6A5WSZ3"/>
<dbReference type="Pfam" id="PF09159">
    <property type="entry name" value="Ydc2-catalyt"/>
    <property type="match status" value="1"/>
</dbReference>
<dbReference type="InterPro" id="IPR012337">
    <property type="entry name" value="RNaseH-like_sf"/>
</dbReference>
<reference evidence="3" key="1">
    <citation type="journal article" date="2020" name="Stud. Mycol.">
        <title>101 Dothideomycetes genomes: a test case for predicting lifestyles and emergence of pathogens.</title>
        <authorList>
            <person name="Haridas S."/>
            <person name="Albert R."/>
            <person name="Binder M."/>
            <person name="Bloem J."/>
            <person name="Labutti K."/>
            <person name="Salamov A."/>
            <person name="Andreopoulos B."/>
            <person name="Baker S."/>
            <person name="Barry K."/>
            <person name="Bills G."/>
            <person name="Bluhm B."/>
            <person name="Cannon C."/>
            <person name="Castanera R."/>
            <person name="Culley D."/>
            <person name="Daum C."/>
            <person name="Ezra D."/>
            <person name="Gonzalez J."/>
            <person name="Henrissat B."/>
            <person name="Kuo A."/>
            <person name="Liang C."/>
            <person name="Lipzen A."/>
            <person name="Lutzoni F."/>
            <person name="Magnuson J."/>
            <person name="Mondo S."/>
            <person name="Nolan M."/>
            <person name="Ohm R."/>
            <person name="Pangilinan J."/>
            <person name="Park H.-J."/>
            <person name="Ramirez L."/>
            <person name="Alfaro M."/>
            <person name="Sun H."/>
            <person name="Tritt A."/>
            <person name="Yoshinaga Y."/>
            <person name="Zwiers L.-H."/>
            <person name="Turgeon B."/>
            <person name="Goodwin S."/>
            <person name="Spatafora J."/>
            <person name="Crous P."/>
            <person name="Grigoriev I."/>
        </authorList>
    </citation>
    <scope>NUCLEOTIDE SEQUENCE</scope>
    <source>
        <strain evidence="3">CBS 123094</strain>
    </source>
</reference>
<feature type="region of interest" description="Disordered" evidence="1">
    <location>
        <begin position="108"/>
        <end position="130"/>
    </location>
</feature>
<dbReference type="GO" id="GO:0000402">
    <property type="term" value="F:crossed form four-way junction DNA binding"/>
    <property type="evidence" value="ECO:0007669"/>
    <property type="project" value="TreeGrafter"/>
</dbReference>
<dbReference type="SUPFAM" id="SSF53098">
    <property type="entry name" value="Ribonuclease H-like"/>
    <property type="match status" value="1"/>
</dbReference>
<evidence type="ECO:0000256" key="1">
    <source>
        <dbReference type="SAM" id="MobiDB-lite"/>
    </source>
</evidence>
<feature type="region of interest" description="Disordered" evidence="1">
    <location>
        <begin position="385"/>
        <end position="438"/>
    </location>
</feature>
<proteinExistence type="predicted"/>
<evidence type="ECO:0000313" key="3">
    <source>
        <dbReference type="EMBL" id="KAF2004980.1"/>
    </source>
</evidence>
<dbReference type="GO" id="GO:0070336">
    <property type="term" value="F:flap-structured DNA binding"/>
    <property type="evidence" value="ECO:0007669"/>
    <property type="project" value="TreeGrafter"/>
</dbReference>
<evidence type="ECO:0000313" key="4">
    <source>
        <dbReference type="Proteomes" id="UP000799779"/>
    </source>
</evidence>
<dbReference type="InterPro" id="IPR036397">
    <property type="entry name" value="RNaseH_sf"/>
</dbReference>
<sequence length="438" mass="48701">MPPKRAGPTVATLRSLLMQIGSSASANRDELISRLSRDLLRPKISGFEERKKSIRILSVDMGIRNLAFCVADVKMGTPSKKGGEPPAAHMYVEAWRRLDVGEEVMRPVSQDSTSHTVLQSVDDEDAADPYSPPTLSQTAYTLLSQTLLPYNPDIILLERQRWRSSSGPSIQQWTVRVNTLEGMIWAILTALREEANKSTKEIAKGTCDYQLFGVYPKRVGQYWIGTSVEEAVSPKSKGKSKKLEDEIAVGPEGEVEELTRSNPDRKRTVKKLSRAKIEKSTKIKLVRSWLATGASSTTSSSGQVSALQTPMEFTFSPEADATREGLCATAQERKSSRKPGQSALETKELRKLDDVTDCFLQAAAWVAWEGNRRKISSGWNSETGDFVVPHSESPDDAEIIKVKIKKETKPRKTTMKSAKEKEIPDEEAPKRPRRRAPT</sequence>
<name>A0A6A5WSZ3_9PLEO</name>
<dbReference type="GO" id="GO:0004520">
    <property type="term" value="F:DNA endonuclease activity"/>
    <property type="evidence" value="ECO:0007669"/>
    <property type="project" value="TreeGrafter"/>
</dbReference>
<keyword evidence="4" id="KW-1185">Reference proteome</keyword>
<feature type="compositionally biased region" description="Polar residues" evidence="1">
    <location>
        <begin position="109"/>
        <end position="119"/>
    </location>
</feature>